<keyword evidence="2" id="KW-1185">Reference proteome</keyword>
<evidence type="ECO:0000313" key="1">
    <source>
        <dbReference type="EMBL" id="MDC2890341.1"/>
    </source>
</evidence>
<gene>
    <name evidence="1" type="ORF">PN838_18235</name>
</gene>
<protein>
    <submittedName>
        <fullName evidence="1">Transporter substrate-binding domain-containing protein</fullName>
    </submittedName>
</protein>
<dbReference type="EMBL" id="JAQOMS010000002">
    <property type="protein sequence ID" value="MDC2890341.1"/>
    <property type="molecule type" value="Genomic_DNA"/>
</dbReference>
<accession>A0ABT5FFK5</accession>
<organism evidence="1 2">
    <name type="scientific">Psychrosphaera algicola</name>
    <dbReference type="NCBI Taxonomy" id="3023714"/>
    <lineage>
        <taxon>Bacteria</taxon>
        <taxon>Pseudomonadati</taxon>
        <taxon>Pseudomonadota</taxon>
        <taxon>Gammaproteobacteria</taxon>
        <taxon>Alteromonadales</taxon>
        <taxon>Pseudoalteromonadaceae</taxon>
        <taxon>Psychrosphaera</taxon>
    </lineage>
</organism>
<reference evidence="1 2" key="1">
    <citation type="submission" date="2023-01" db="EMBL/GenBank/DDBJ databases">
        <title>Psychrosphaera sp. nov., isolated from marine algae.</title>
        <authorList>
            <person name="Bayburt H."/>
            <person name="Choi B.J."/>
            <person name="Kim J.M."/>
            <person name="Choi D.G."/>
            <person name="Jeon C.O."/>
        </authorList>
    </citation>
    <scope>NUCLEOTIDE SEQUENCE [LARGE SCALE GENOMIC DNA]</scope>
    <source>
        <strain evidence="1 2">G1-22</strain>
    </source>
</reference>
<name>A0ABT5FFK5_9GAMM</name>
<dbReference type="SUPFAM" id="SSF53850">
    <property type="entry name" value="Periplasmic binding protein-like II"/>
    <property type="match status" value="1"/>
</dbReference>
<comment type="caution">
    <text evidence="1">The sequence shown here is derived from an EMBL/GenBank/DDBJ whole genome shotgun (WGS) entry which is preliminary data.</text>
</comment>
<sequence length="203" mass="23633">MGMSYDLARSLEAFAPTYHFQVVYVPKIRALKMLNEKSGALLWTNPLWVNDRKKSKYDWISNLMLDSELYITNDKDLVYKDISSLNGKVIVGVRGYVYVNFEDGASQHNFTRFNVRHESLVADMLLKNRADVGIIGLQSYWFMKRNNPDISKKTYILNGDGTPFYRSILTSKASPELNNIMVRWLRSDLGKKQWQAIKNKWLH</sequence>
<evidence type="ECO:0000313" key="2">
    <source>
        <dbReference type="Proteomes" id="UP001528411"/>
    </source>
</evidence>
<dbReference type="Gene3D" id="3.40.190.10">
    <property type="entry name" value="Periplasmic binding protein-like II"/>
    <property type="match status" value="2"/>
</dbReference>
<proteinExistence type="predicted"/>
<dbReference type="Proteomes" id="UP001528411">
    <property type="component" value="Unassembled WGS sequence"/>
</dbReference>